<reference evidence="2" key="1">
    <citation type="journal article" date="2019" name="Int. J. Syst. Evol. Microbiol.">
        <title>The Global Catalogue of Microorganisms (GCM) 10K type strain sequencing project: providing services to taxonomists for standard genome sequencing and annotation.</title>
        <authorList>
            <consortium name="The Broad Institute Genomics Platform"/>
            <consortium name="The Broad Institute Genome Sequencing Center for Infectious Disease"/>
            <person name="Wu L."/>
            <person name="Ma J."/>
        </authorList>
    </citation>
    <scope>NUCLEOTIDE SEQUENCE [LARGE SCALE GENOMIC DNA]</scope>
    <source>
        <strain evidence="2">JCM 17688</strain>
    </source>
</reference>
<evidence type="ECO:0000313" key="1">
    <source>
        <dbReference type="EMBL" id="GAA4402210.1"/>
    </source>
</evidence>
<dbReference type="Proteomes" id="UP001500635">
    <property type="component" value="Unassembled WGS sequence"/>
</dbReference>
<sequence length="124" mass="13516">MGGRTYVVTLSYIRLRVSPSTPGRSLVPPPERHGDWRIELDLSPNGRFVDRVISTGDDGGFVTEPVELESGEVIADGVESQRGDGAVAHLAFIVRTVRDHLRRENCPHSAADRFCPSCGARMTG</sequence>
<name>A0ABP8K8L5_9ACTN</name>
<keyword evidence="2" id="KW-1185">Reference proteome</keyword>
<accession>A0ABP8K8L5</accession>
<comment type="caution">
    <text evidence="1">The sequence shown here is derived from an EMBL/GenBank/DDBJ whole genome shotgun (WGS) entry which is preliminary data.</text>
</comment>
<organism evidence="1 2">
    <name type="scientific">Tsukamurella soli</name>
    <dbReference type="NCBI Taxonomy" id="644556"/>
    <lineage>
        <taxon>Bacteria</taxon>
        <taxon>Bacillati</taxon>
        <taxon>Actinomycetota</taxon>
        <taxon>Actinomycetes</taxon>
        <taxon>Mycobacteriales</taxon>
        <taxon>Tsukamurellaceae</taxon>
        <taxon>Tsukamurella</taxon>
    </lineage>
</organism>
<gene>
    <name evidence="1" type="ORF">GCM10023147_42510</name>
</gene>
<evidence type="ECO:0000313" key="2">
    <source>
        <dbReference type="Proteomes" id="UP001500635"/>
    </source>
</evidence>
<protein>
    <submittedName>
        <fullName evidence="1">Uncharacterized protein</fullName>
    </submittedName>
</protein>
<dbReference type="EMBL" id="BAABFR010000095">
    <property type="protein sequence ID" value="GAA4402210.1"/>
    <property type="molecule type" value="Genomic_DNA"/>
</dbReference>
<proteinExistence type="predicted"/>